<protein>
    <submittedName>
        <fullName evidence="3">Uncharacterized protein</fullName>
    </submittedName>
</protein>
<organism evidence="3 4">
    <name type="scientific">Parasphingopyxis lamellibrachiae</name>
    <dbReference type="NCBI Taxonomy" id="680125"/>
    <lineage>
        <taxon>Bacteria</taxon>
        <taxon>Pseudomonadati</taxon>
        <taxon>Pseudomonadota</taxon>
        <taxon>Alphaproteobacteria</taxon>
        <taxon>Sphingomonadales</taxon>
        <taxon>Sphingomonadaceae</taxon>
        <taxon>Parasphingopyxis</taxon>
    </lineage>
</organism>
<evidence type="ECO:0000256" key="1">
    <source>
        <dbReference type="SAM" id="MobiDB-lite"/>
    </source>
</evidence>
<evidence type="ECO:0000313" key="3">
    <source>
        <dbReference type="EMBL" id="RED16127.1"/>
    </source>
</evidence>
<gene>
    <name evidence="3" type="ORF">DFR46_1141</name>
</gene>
<feature type="transmembrane region" description="Helical" evidence="2">
    <location>
        <begin position="71"/>
        <end position="94"/>
    </location>
</feature>
<feature type="region of interest" description="Disordered" evidence="1">
    <location>
        <begin position="215"/>
        <end position="247"/>
    </location>
</feature>
<keyword evidence="2" id="KW-0472">Membrane</keyword>
<keyword evidence="4" id="KW-1185">Reference proteome</keyword>
<keyword evidence="2" id="KW-0812">Transmembrane</keyword>
<sequence length="321" mass="33954">MNLDAIRNGVSLPNVIAKLPKVPVASAVAGLIVAALILMTPNPWFEAFVVETGLPGILTAAEPPLGARARIVFALIAALVVTLGAWAVLTAILGRKSQKRADGRFDYAQSEADEESPRIRRADSHPDAPYRRPIMAGDEMGIPLELVTAAPGETDETADAPDILELEGFAEDETDFVESAKAEEEPLEEEAAAIPPVAEAVDDTPDIPEPIFEIPLPQREATAEDGAPETHEQEDASAPSDAVNAPSEIKAELADLVARLEAGLKRKQARKHGAPKGFADAVHENVTPHPQAEPQSQSGSNHDAALREALNALQKVSGKAS</sequence>
<feature type="region of interest" description="Disordered" evidence="1">
    <location>
        <begin position="104"/>
        <end position="133"/>
    </location>
</feature>
<feature type="compositionally biased region" description="Basic and acidic residues" evidence="1">
    <location>
        <begin position="115"/>
        <end position="130"/>
    </location>
</feature>
<reference evidence="3 4" key="1">
    <citation type="submission" date="2018-07" db="EMBL/GenBank/DDBJ databases">
        <title>Genomic Encyclopedia of Type Strains, Phase IV (KMG-IV): sequencing the most valuable type-strain genomes for metagenomic binning, comparative biology and taxonomic classification.</title>
        <authorList>
            <person name="Goeker M."/>
        </authorList>
    </citation>
    <scope>NUCLEOTIDE SEQUENCE [LARGE SCALE GENOMIC DNA]</scope>
    <source>
        <strain evidence="3 4">DSM 26725</strain>
    </source>
</reference>
<evidence type="ECO:0000313" key="4">
    <source>
        <dbReference type="Proteomes" id="UP000256310"/>
    </source>
</evidence>
<dbReference type="Proteomes" id="UP000256310">
    <property type="component" value="Unassembled WGS sequence"/>
</dbReference>
<dbReference type="AlphaFoldDB" id="A0A3D9FEX1"/>
<name>A0A3D9FEX1_9SPHN</name>
<dbReference type="EMBL" id="QRDP01000004">
    <property type="protein sequence ID" value="RED16127.1"/>
    <property type="molecule type" value="Genomic_DNA"/>
</dbReference>
<feature type="transmembrane region" description="Helical" evidence="2">
    <location>
        <begin position="21"/>
        <end position="39"/>
    </location>
</feature>
<feature type="region of interest" description="Disordered" evidence="1">
    <location>
        <begin position="265"/>
        <end position="321"/>
    </location>
</feature>
<evidence type="ECO:0000256" key="2">
    <source>
        <dbReference type="SAM" id="Phobius"/>
    </source>
</evidence>
<keyword evidence="2" id="KW-1133">Transmembrane helix</keyword>
<accession>A0A3D9FEX1</accession>
<feature type="compositionally biased region" description="Basic residues" evidence="1">
    <location>
        <begin position="265"/>
        <end position="274"/>
    </location>
</feature>
<proteinExistence type="predicted"/>
<comment type="caution">
    <text evidence="3">The sequence shown here is derived from an EMBL/GenBank/DDBJ whole genome shotgun (WGS) entry which is preliminary data.</text>
</comment>